<sequence length="12" mass="1240">MKGSVPNLPIAL</sequence>
<proteinExistence type="predicted"/>
<reference evidence="1" key="1">
    <citation type="submission" date="2018-02" db="EMBL/GenBank/DDBJ databases">
        <title>Rhizophora mucronata_Transcriptome.</title>
        <authorList>
            <person name="Meera S.P."/>
            <person name="Sreeshan A."/>
            <person name="Augustine A."/>
        </authorList>
    </citation>
    <scope>NUCLEOTIDE SEQUENCE</scope>
    <source>
        <tissue evidence="1">Leaf</tissue>
    </source>
</reference>
<dbReference type="EMBL" id="GGEC01091026">
    <property type="protein sequence ID" value="MBX71510.1"/>
    <property type="molecule type" value="Transcribed_RNA"/>
</dbReference>
<name>A0A2P2QWX2_RHIMU</name>
<protein>
    <submittedName>
        <fullName evidence="1">Uncharacterized protein</fullName>
    </submittedName>
</protein>
<organism evidence="1">
    <name type="scientific">Rhizophora mucronata</name>
    <name type="common">Asiatic mangrove</name>
    <dbReference type="NCBI Taxonomy" id="61149"/>
    <lineage>
        <taxon>Eukaryota</taxon>
        <taxon>Viridiplantae</taxon>
        <taxon>Streptophyta</taxon>
        <taxon>Embryophyta</taxon>
        <taxon>Tracheophyta</taxon>
        <taxon>Spermatophyta</taxon>
        <taxon>Magnoliopsida</taxon>
        <taxon>eudicotyledons</taxon>
        <taxon>Gunneridae</taxon>
        <taxon>Pentapetalae</taxon>
        <taxon>rosids</taxon>
        <taxon>fabids</taxon>
        <taxon>Malpighiales</taxon>
        <taxon>Rhizophoraceae</taxon>
        <taxon>Rhizophora</taxon>
    </lineage>
</organism>
<evidence type="ECO:0000313" key="1">
    <source>
        <dbReference type="EMBL" id="MBX71510.1"/>
    </source>
</evidence>
<accession>A0A2P2QWX2</accession>